<dbReference type="Proteomes" id="UP000094969">
    <property type="component" value="Chromosome"/>
</dbReference>
<dbReference type="InterPro" id="IPR006748">
    <property type="entry name" value="NH2Glyco/OHUrea_AB-resist_kin"/>
</dbReference>
<evidence type="ECO:0000256" key="1">
    <source>
        <dbReference type="SAM" id="MobiDB-lite"/>
    </source>
</evidence>
<evidence type="ECO:0000313" key="3">
    <source>
        <dbReference type="Proteomes" id="UP000094969"/>
    </source>
</evidence>
<dbReference type="EMBL" id="CP017147">
    <property type="protein sequence ID" value="AOO82806.1"/>
    <property type="molecule type" value="Genomic_DNA"/>
</dbReference>
<gene>
    <name evidence="2" type="ORF">BHK69_22340</name>
</gene>
<dbReference type="AlphaFoldDB" id="A0A1D7U602"/>
<sequence>MDSAAPADFESWLHFEPWLSRWALAPDGDAIITHGSRLLQVRHQGEPAMLKLPRPRMERLGYRLLEYKGGDGAARLLARDESGSARCRDLTRERKKAGRRGPTFLPESIPEAAAHGSQFWRLLQSSTSARTRSFSSP</sequence>
<dbReference type="Pfam" id="PF04655">
    <property type="entry name" value="APH_6_hur"/>
    <property type="match status" value="1"/>
</dbReference>
<evidence type="ECO:0000313" key="2">
    <source>
        <dbReference type="EMBL" id="AOO82806.1"/>
    </source>
</evidence>
<dbReference type="STRING" id="1526658.BHK69_22340"/>
<accession>A0A1D7U602</accession>
<name>A0A1D7U602_9HYPH</name>
<reference evidence="2 3" key="1">
    <citation type="journal article" date="2015" name="Antonie Van Leeuwenhoek">
        <title>Bosea vaviloviae sp. nov., a new species of slow-growing rhizobia isolated from nodules of the relict species Vavilovia formosa (Stev.) Fed.</title>
        <authorList>
            <person name="Safronova V.I."/>
            <person name="Kuznetsova I.G."/>
            <person name="Sazanova A.L."/>
            <person name="Kimeklis A.K."/>
            <person name="Belimov A.A."/>
            <person name="Andronov E.E."/>
            <person name="Pinaev A.G."/>
            <person name="Chizhevskaya E.P."/>
            <person name="Pukhaev A.R."/>
            <person name="Popov K.P."/>
            <person name="Willems A."/>
            <person name="Tikhonovich I.A."/>
        </authorList>
    </citation>
    <scope>NUCLEOTIDE SEQUENCE [LARGE SCALE GENOMIC DNA]</scope>
    <source>
        <strain evidence="2 3">Vaf18</strain>
    </source>
</reference>
<dbReference type="KEGG" id="bvv:BHK69_22340"/>
<proteinExistence type="predicted"/>
<keyword evidence="3" id="KW-1185">Reference proteome</keyword>
<organism evidence="2 3">
    <name type="scientific">Bosea vaviloviae</name>
    <dbReference type="NCBI Taxonomy" id="1526658"/>
    <lineage>
        <taxon>Bacteria</taxon>
        <taxon>Pseudomonadati</taxon>
        <taxon>Pseudomonadota</taxon>
        <taxon>Alphaproteobacteria</taxon>
        <taxon>Hyphomicrobiales</taxon>
        <taxon>Boseaceae</taxon>
        <taxon>Bosea</taxon>
    </lineage>
</organism>
<protein>
    <submittedName>
        <fullName evidence="2">Uncharacterized protein</fullName>
    </submittedName>
</protein>
<dbReference type="GO" id="GO:0016773">
    <property type="term" value="F:phosphotransferase activity, alcohol group as acceptor"/>
    <property type="evidence" value="ECO:0007669"/>
    <property type="project" value="InterPro"/>
</dbReference>
<feature type="region of interest" description="Disordered" evidence="1">
    <location>
        <begin position="85"/>
        <end position="109"/>
    </location>
</feature>
<dbReference type="GO" id="GO:0019748">
    <property type="term" value="P:secondary metabolic process"/>
    <property type="evidence" value="ECO:0007669"/>
    <property type="project" value="InterPro"/>
</dbReference>